<feature type="binding site" evidence="16">
    <location>
        <begin position="404"/>
        <end position="405"/>
    </location>
    <ligand>
        <name>FAD</name>
        <dbReference type="ChEBI" id="CHEBI:57692"/>
    </ligand>
</feature>
<feature type="binding site" evidence="15">
    <location>
        <position position="256"/>
    </location>
    <ligand>
        <name>substrate</name>
    </ligand>
</feature>
<keyword evidence="7 16" id="KW-0285">Flavoprotein</keyword>
<evidence type="ECO:0000256" key="17">
    <source>
        <dbReference type="PIRSR" id="PIRSR611281-4"/>
    </source>
</evidence>
<dbReference type="NCBIfam" id="TIGR01812">
    <property type="entry name" value="sdhA_frdA_Gneg"/>
    <property type="match status" value="1"/>
</dbReference>
<evidence type="ECO:0000259" key="19">
    <source>
        <dbReference type="Pfam" id="PF00890"/>
    </source>
</evidence>
<feature type="binding site" evidence="15">
    <location>
        <position position="357"/>
    </location>
    <ligand>
        <name>substrate</name>
    </ligand>
</feature>
<evidence type="ECO:0000256" key="13">
    <source>
        <dbReference type="NCBIfam" id="TIGR01816"/>
    </source>
</evidence>
<comment type="pathway">
    <text evidence="2 18">Carbohydrate metabolism; tricarboxylic acid cycle; fumarate from succinate (bacterial route): step 1/1.</text>
</comment>
<accession>A0A0P1LF08</accession>
<dbReference type="RefSeq" id="WP_075427210.1">
    <property type="nucleotide sequence ID" value="NZ_CZVI01000008.1"/>
</dbReference>
<evidence type="ECO:0000256" key="6">
    <source>
        <dbReference type="ARBA" id="ARBA00022448"/>
    </source>
</evidence>
<dbReference type="InterPro" id="IPR037099">
    <property type="entry name" value="Fum_R/Succ_DH_flav-like_C_sf"/>
</dbReference>
<dbReference type="EMBL" id="FAOP01000006">
    <property type="protein sequence ID" value="CUU07286.1"/>
    <property type="molecule type" value="Genomic_DNA"/>
</dbReference>
<dbReference type="Gene3D" id="1.20.58.100">
    <property type="entry name" value="Fumarate reductase/succinate dehydrogenase flavoprotein-like, C-terminal domain"/>
    <property type="match status" value="1"/>
</dbReference>
<dbReference type="InterPro" id="IPR003953">
    <property type="entry name" value="FAD-dep_OxRdtase_2_FAD-bd"/>
</dbReference>
<dbReference type="FunFam" id="1.20.58.100:FF:000001">
    <property type="entry name" value="Succinate dehydrogenase flavoprotein subunit (SdhA)"/>
    <property type="match status" value="1"/>
</dbReference>
<name>A0A0P1LF08_9BACT</name>
<evidence type="ECO:0000259" key="20">
    <source>
        <dbReference type="Pfam" id="PF02910"/>
    </source>
</evidence>
<dbReference type="GO" id="GO:0005886">
    <property type="term" value="C:plasma membrane"/>
    <property type="evidence" value="ECO:0007669"/>
    <property type="project" value="UniProtKB-SubCell"/>
</dbReference>
<evidence type="ECO:0000313" key="21">
    <source>
        <dbReference type="EMBL" id="CUS84629.1"/>
    </source>
</evidence>
<dbReference type="UniPathway" id="UPA00223">
    <property type="reaction ID" value="UER01005"/>
</dbReference>
<evidence type="ECO:0000256" key="14">
    <source>
        <dbReference type="PIRSR" id="PIRSR000171-1"/>
    </source>
</evidence>
<evidence type="ECO:0000256" key="8">
    <source>
        <dbReference type="ARBA" id="ARBA00022827"/>
    </source>
</evidence>
<evidence type="ECO:0000256" key="10">
    <source>
        <dbReference type="ARBA" id="ARBA00023002"/>
    </source>
</evidence>
<dbReference type="GO" id="GO:0050660">
    <property type="term" value="F:flavin adenine dinucleotide binding"/>
    <property type="evidence" value="ECO:0007669"/>
    <property type="project" value="UniProtKB-UniRule"/>
</dbReference>
<evidence type="ECO:0000313" key="24">
    <source>
        <dbReference type="Proteomes" id="UP000182200"/>
    </source>
</evidence>
<evidence type="ECO:0000256" key="11">
    <source>
        <dbReference type="ARBA" id="ARBA00023136"/>
    </source>
</evidence>
<evidence type="ECO:0000256" key="1">
    <source>
        <dbReference type="ARBA" id="ARBA00004515"/>
    </source>
</evidence>
<evidence type="ECO:0000256" key="15">
    <source>
        <dbReference type="PIRSR" id="PIRSR611281-2"/>
    </source>
</evidence>
<evidence type="ECO:0000256" key="9">
    <source>
        <dbReference type="ARBA" id="ARBA00022982"/>
    </source>
</evidence>
<dbReference type="GO" id="GO:0009061">
    <property type="term" value="P:anaerobic respiration"/>
    <property type="evidence" value="ECO:0007669"/>
    <property type="project" value="TreeGrafter"/>
</dbReference>
<protein>
    <recommendedName>
        <fullName evidence="5 13">Succinate dehydrogenase flavoprotein subunit</fullName>
        <ecNumber evidence="4 18">1.3.5.1</ecNumber>
    </recommendedName>
</protein>
<dbReference type="PROSITE" id="PS00504">
    <property type="entry name" value="FRD_SDH_FAD_BINDING"/>
    <property type="match status" value="1"/>
</dbReference>
<keyword evidence="24" id="KW-1185">Reference proteome</keyword>
<comment type="catalytic activity">
    <reaction evidence="12 18">
        <text>a quinone + succinate = fumarate + a quinol</text>
        <dbReference type="Rhea" id="RHEA:40523"/>
        <dbReference type="ChEBI" id="CHEBI:24646"/>
        <dbReference type="ChEBI" id="CHEBI:29806"/>
        <dbReference type="ChEBI" id="CHEBI:30031"/>
        <dbReference type="ChEBI" id="CHEBI:132124"/>
        <dbReference type="EC" id="1.3.5.1"/>
    </reaction>
</comment>
<dbReference type="STRING" id="1633631.GCA_001442925_01770"/>
<accession>A0A0P1P4I0</accession>
<evidence type="ECO:0000256" key="4">
    <source>
        <dbReference type="ARBA" id="ARBA00012792"/>
    </source>
</evidence>
<evidence type="ECO:0000256" key="3">
    <source>
        <dbReference type="ARBA" id="ARBA00008040"/>
    </source>
</evidence>
<evidence type="ECO:0000256" key="18">
    <source>
        <dbReference type="RuleBase" id="RU362051"/>
    </source>
</evidence>
<dbReference type="Pfam" id="PF02910">
    <property type="entry name" value="Succ_DH_flav_C"/>
    <property type="match status" value="1"/>
</dbReference>
<dbReference type="SUPFAM" id="SSF46977">
    <property type="entry name" value="Succinate dehydrogenase/fumarate reductase flavoprotein C-terminal domain"/>
    <property type="match status" value="1"/>
</dbReference>
<proteinExistence type="inferred from homology"/>
<dbReference type="SUPFAM" id="SSF56425">
    <property type="entry name" value="Succinate dehydrogenase/fumarate reductase flavoprotein, catalytic domain"/>
    <property type="match status" value="1"/>
</dbReference>
<dbReference type="AlphaFoldDB" id="A0A0P1LF08"/>
<dbReference type="Pfam" id="PF00890">
    <property type="entry name" value="FAD_binding_2"/>
    <property type="match status" value="1"/>
</dbReference>
<dbReference type="Proteomes" id="UP000182011">
    <property type="component" value="Unassembled WGS sequence"/>
</dbReference>
<reference evidence="22 23" key="2">
    <citation type="submission" date="2015-11" db="EMBL/GenBank/DDBJ databases">
        <authorList>
            <person name="Zhang Y."/>
            <person name="Guo Z."/>
        </authorList>
    </citation>
    <scope>NUCLEOTIDE SEQUENCE [LARGE SCALE GENOMIC DNA]</scope>
    <source>
        <strain evidence="22">JGI-4</strain>
    </source>
</reference>
<dbReference type="FunFam" id="4.10.80.40:FF:000003">
    <property type="entry name" value="Fumarate reductase flavoprotein subunit"/>
    <property type="match status" value="1"/>
</dbReference>
<organism evidence="22 23">
    <name type="scientific">Candidatus Kryptonium thompsonii</name>
    <dbReference type="NCBI Taxonomy" id="1633631"/>
    <lineage>
        <taxon>Bacteria</taxon>
        <taxon>Pseudomonadati</taxon>
        <taxon>Candidatus Kryptoniota</taxon>
        <taxon>Candidatus Kryptonium</taxon>
    </lineage>
</organism>
<evidence type="ECO:0000313" key="23">
    <source>
        <dbReference type="Proteomes" id="UP000182011"/>
    </source>
</evidence>
<dbReference type="InterPro" id="IPR030664">
    <property type="entry name" value="SdhA/FrdA/AprA"/>
</dbReference>
<dbReference type="EC" id="1.3.5.1" evidence="4 18"/>
<dbReference type="OrthoDB" id="9806724at2"/>
<accession>A0A0P1LXL0</accession>
<evidence type="ECO:0000313" key="22">
    <source>
        <dbReference type="EMBL" id="CUU07286.1"/>
    </source>
</evidence>
<reference evidence="21 24" key="1">
    <citation type="submission" date="2015-11" db="EMBL/GenBank/DDBJ databases">
        <authorList>
            <person name="Varghese N."/>
        </authorList>
    </citation>
    <scope>NUCLEOTIDE SEQUENCE [LARGE SCALE GENOMIC DNA]</scope>
    <source>
        <strain evidence="21 24">JGI-8</strain>
    </source>
</reference>
<dbReference type="GO" id="GO:0008177">
    <property type="term" value="F:succinate dehydrogenase (quinone) activity"/>
    <property type="evidence" value="ECO:0007669"/>
    <property type="project" value="UniProtKB-EC"/>
</dbReference>
<dbReference type="EMBL" id="CZVI01000008">
    <property type="protein sequence ID" value="CUS84629.1"/>
    <property type="molecule type" value="Genomic_DNA"/>
</dbReference>
<comment type="subcellular location">
    <subcellularLocation>
        <location evidence="1">Cell inner membrane</location>
        <topology evidence="1">Peripheral membrane protein</topology>
        <orientation evidence="1">Cytoplasmic side</orientation>
    </subcellularLocation>
</comment>
<dbReference type="GO" id="GO:0006099">
    <property type="term" value="P:tricarboxylic acid cycle"/>
    <property type="evidence" value="ECO:0007669"/>
    <property type="project" value="UniProtKB-UniRule"/>
</dbReference>
<gene>
    <name evidence="22" type="ORF">JGI4_01775</name>
    <name evidence="21" type="ORF">JGI8_00819</name>
</gene>
<feature type="active site" description="Proton acceptor" evidence="14">
    <location>
        <position position="288"/>
    </location>
</feature>
<dbReference type="Gene3D" id="3.90.700.10">
    <property type="entry name" value="Succinate dehydrogenase/fumarate reductase flavoprotein, catalytic domain"/>
    <property type="match status" value="1"/>
</dbReference>
<dbReference type="NCBIfam" id="TIGR01816">
    <property type="entry name" value="sdhA_forward"/>
    <property type="match status" value="1"/>
</dbReference>
<dbReference type="InterPro" id="IPR011281">
    <property type="entry name" value="Succ_DH_flav_su_fwd"/>
</dbReference>
<accession>A0A0P1LMU0</accession>
<keyword evidence="10 18" id="KW-0560">Oxidoreductase</keyword>
<evidence type="ECO:0000256" key="5">
    <source>
        <dbReference type="ARBA" id="ARBA00019965"/>
    </source>
</evidence>
<keyword evidence="9 18" id="KW-0249">Electron transport</keyword>
<dbReference type="GO" id="GO:0022900">
    <property type="term" value="P:electron transport chain"/>
    <property type="evidence" value="ECO:0007669"/>
    <property type="project" value="UniProtKB-UniRule"/>
</dbReference>
<feature type="binding site" evidence="16">
    <location>
        <begin position="11"/>
        <end position="16"/>
    </location>
    <ligand>
        <name>FAD</name>
        <dbReference type="ChEBI" id="CHEBI:57692"/>
    </ligand>
</feature>
<feature type="domain" description="Fumarate reductase/succinate dehydrogenase flavoprotein-like C-terminal" evidence="20">
    <location>
        <begin position="459"/>
        <end position="585"/>
    </location>
</feature>
<feature type="modified residue" description="Tele-8alpha-FAD histidine" evidence="17">
    <location>
        <position position="41"/>
    </location>
</feature>
<keyword evidence="6 18" id="KW-0813">Transport</keyword>
<feature type="binding site" evidence="16">
    <location>
        <begin position="33"/>
        <end position="48"/>
    </location>
    <ligand>
        <name>FAD</name>
        <dbReference type="ChEBI" id="CHEBI:57692"/>
    </ligand>
</feature>
<feature type="binding site" evidence="16">
    <location>
        <position position="388"/>
    </location>
    <ligand>
        <name>FAD</name>
        <dbReference type="ChEBI" id="CHEBI:57692"/>
    </ligand>
</feature>
<keyword evidence="18" id="KW-0816">Tricarboxylic acid cycle</keyword>
<keyword evidence="11 18" id="KW-0472">Membrane</keyword>
<evidence type="ECO:0000256" key="16">
    <source>
        <dbReference type="PIRSR" id="PIRSR611281-3"/>
    </source>
</evidence>
<dbReference type="Gene3D" id="3.50.50.60">
    <property type="entry name" value="FAD/NAD(P)-binding domain"/>
    <property type="match status" value="1"/>
</dbReference>
<dbReference type="Proteomes" id="UP000182200">
    <property type="component" value="Unassembled WGS sequence"/>
</dbReference>
<dbReference type="PIRSF" id="PIRSF000171">
    <property type="entry name" value="SDHA_APRA_LASPO"/>
    <property type="match status" value="1"/>
</dbReference>
<accession>A0A0N7MTS0</accession>
<feature type="binding site" evidence="15">
    <location>
        <position position="399"/>
    </location>
    <ligand>
        <name>substrate</name>
    </ligand>
</feature>
<accession>A0A0P1LSB6</accession>
<comment type="cofactor">
    <cofactor evidence="16">
        <name>FAD</name>
        <dbReference type="ChEBI" id="CHEBI:57692"/>
    </cofactor>
    <text evidence="16">Flavinylated by SdhE, about 5% flavinylation occurs in the absence of SdhE.</text>
</comment>
<dbReference type="GO" id="GO:0009055">
    <property type="term" value="F:electron transfer activity"/>
    <property type="evidence" value="ECO:0007669"/>
    <property type="project" value="TreeGrafter"/>
</dbReference>
<dbReference type="InterPro" id="IPR014006">
    <property type="entry name" value="Succ_Dhase_FrdA_Gneg"/>
</dbReference>
<feature type="domain" description="FAD-dependent oxidoreductase 2 FAD-binding" evidence="19">
    <location>
        <begin position="6"/>
        <end position="405"/>
    </location>
</feature>
<evidence type="ECO:0000256" key="7">
    <source>
        <dbReference type="ARBA" id="ARBA00022630"/>
    </source>
</evidence>
<feature type="binding site" evidence="15">
    <location>
        <position position="244"/>
    </location>
    <ligand>
        <name>substrate</name>
    </ligand>
</feature>
<dbReference type="InterPro" id="IPR036188">
    <property type="entry name" value="FAD/NAD-bd_sf"/>
</dbReference>
<dbReference type="PANTHER" id="PTHR11632:SF51">
    <property type="entry name" value="SUCCINATE DEHYDROGENASE [UBIQUINONE] FLAVOPROTEIN SUBUNIT, MITOCHONDRIAL"/>
    <property type="match status" value="1"/>
</dbReference>
<dbReference type="FunFam" id="3.90.700.10:FF:000001">
    <property type="entry name" value="Mitochondrial succinate dehydrogenase flavoprotein subunit"/>
    <property type="match status" value="1"/>
</dbReference>
<evidence type="ECO:0000256" key="12">
    <source>
        <dbReference type="ARBA" id="ARBA00049220"/>
    </source>
</evidence>
<dbReference type="InterPro" id="IPR015939">
    <property type="entry name" value="Fum_Rdtase/Succ_DH_flav-like_C"/>
</dbReference>
<accession>A0A0P1LKP1</accession>
<dbReference type="Gene3D" id="4.10.80.40">
    <property type="entry name" value="succinate dehydrogenase protein domain"/>
    <property type="match status" value="1"/>
</dbReference>
<dbReference type="InterPro" id="IPR027477">
    <property type="entry name" value="Succ_DH/fumarate_Rdtase_cat_sf"/>
</dbReference>
<dbReference type="PANTHER" id="PTHR11632">
    <property type="entry name" value="SUCCINATE DEHYDROGENASE 2 FLAVOPROTEIN SUBUNIT"/>
    <property type="match status" value="1"/>
</dbReference>
<dbReference type="SUPFAM" id="SSF51905">
    <property type="entry name" value="FAD/NAD(P)-binding domain"/>
    <property type="match status" value="1"/>
</dbReference>
<comment type="similarity">
    <text evidence="3 18">Belongs to the FAD-dependent oxidoreductase 2 family. FRD/SDH subfamily.</text>
</comment>
<keyword evidence="8 16" id="KW-0274">FAD</keyword>
<accession>A0A0S4NAU3</accession>
<evidence type="ECO:0000256" key="2">
    <source>
        <dbReference type="ARBA" id="ARBA00004894"/>
    </source>
</evidence>
<dbReference type="InterPro" id="IPR003952">
    <property type="entry name" value="FRD_SDH_FAD_BS"/>
</dbReference>
<sequence length="585" mass="65632">MIYKFDAVIVGAGGAGLRAALEIPEGYTCAVLTKVYPTRSHTGTAQGGVCAALGNEEEDSWEYHFFDTVKGSDFLGDQDAIEIMCYDAIRAIIELEHMGMPFSRNEKGLIAQRPFGGHTKPKDPNNPFGERVPVKRACFSADRTGHVMLQTLYENCIKRGVQFFPEFFVTDLIVQDNIVRGVVAIEIATGEIHIFHAKTVMFATGGYGRVYRITSNAVVGTGDGFAIAYRRGIPLEDMEFVQFHPTGLWRLGILVSEAARGEGGVLRNKLGERFMEKYAPTIKDLAPRDVISRAMYTEIREGRGIQGPDGTYYLLLDLTHLGPEIINKKLPEITGFARIYLGVDPLKEPIPVQPTTHYAMGGIPTNVDAEVVIDDKGTKVEGFYAAGEVACVSVHGANRLGTNSLLDIIVFGRRGGKKMAEYIKEHDFPPLPKDADEWTRKTVERILNSNGKERVSRIRKELQEIMMDNVSVFRTGEGIKKAIEKIKELKERYQEIKIDDKGKKFNTDLIEAIELGNLLDTAESIAYSALNRTESRGAHYREDYPKRDDQNWLKHTLIYKNEDKEPIIKYKPVVITKIQPMERKY</sequence>
<feature type="binding site" evidence="16">
    <location>
        <position position="223"/>
    </location>
    <ligand>
        <name>FAD</name>
        <dbReference type="ChEBI" id="CHEBI:57692"/>
    </ligand>
</feature>